<proteinExistence type="predicted"/>
<reference evidence="2 3" key="1">
    <citation type="submission" date="2023-11" db="EMBL/GenBank/DDBJ databases">
        <title>MicrobeMod: A computational toolkit for identifying prokaryotic methylation and restriction-modification with nanopore sequencing.</title>
        <authorList>
            <person name="Crits-Christoph A."/>
            <person name="Kang S.C."/>
            <person name="Lee H."/>
            <person name="Ostrov N."/>
        </authorList>
    </citation>
    <scope>NUCLEOTIDE SEQUENCE [LARGE SCALE GENOMIC DNA]</scope>
    <source>
        <strain evidence="2 3">ATCC 33173</strain>
    </source>
</reference>
<dbReference type="Proteomes" id="UP001322512">
    <property type="component" value="Chromosome"/>
</dbReference>
<keyword evidence="1" id="KW-0812">Transmembrane</keyword>
<accession>A0ABZ0TCF7</accession>
<dbReference type="RefSeq" id="WP_041602040.1">
    <property type="nucleotide sequence ID" value="NC_014532.2"/>
</dbReference>
<evidence type="ECO:0000313" key="2">
    <source>
        <dbReference type="EMBL" id="WPU48688.1"/>
    </source>
</evidence>
<dbReference type="GeneID" id="91009977"/>
<keyword evidence="3" id="KW-1185">Reference proteome</keyword>
<gene>
    <name evidence="2" type="ORF">SR933_07295</name>
</gene>
<feature type="transmembrane region" description="Helical" evidence="1">
    <location>
        <begin position="26"/>
        <end position="47"/>
    </location>
</feature>
<evidence type="ECO:0000256" key="1">
    <source>
        <dbReference type="SAM" id="Phobius"/>
    </source>
</evidence>
<keyword evidence="1" id="KW-0472">Membrane</keyword>
<name>A0ABZ0TCF7_HALED</name>
<dbReference type="EMBL" id="CP139472">
    <property type="protein sequence ID" value="WPU48688.1"/>
    <property type="molecule type" value="Genomic_DNA"/>
</dbReference>
<keyword evidence="1" id="KW-1133">Transmembrane helix</keyword>
<organism evidence="2 3">
    <name type="scientific">Halomonas elongata (strain ATCC 33173 / DSM 2581 / NBRC 15536 / NCIMB 2198 / 1H9)</name>
    <dbReference type="NCBI Taxonomy" id="768066"/>
    <lineage>
        <taxon>Bacteria</taxon>
        <taxon>Pseudomonadati</taxon>
        <taxon>Pseudomonadota</taxon>
        <taxon>Gammaproteobacteria</taxon>
        <taxon>Oceanospirillales</taxon>
        <taxon>Halomonadaceae</taxon>
        <taxon>Halomonas</taxon>
    </lineage>
</organism>
<protein>
    <submittedName>
        <fullName evidence="2">Uncharacterized protein</fullName>
    </submittedName>
</protein>
<sequence length="192" mass="21612">MSDKLYPAFGQFSIVVEAAQSSWGDWLSPVASLLGVVLGACLSYCMLRKNERARLKQEKLEEIVVSSGELEKECKQYVDAFAGSLYVDDEGQVHRQESSGPAVHDLNMLMDRVDFLMQAHLPEHDELRQRFGKSFVALFTEMSLRGVAPNMSEDDVQSTKKKLLEMRSQVTSSQQAIQKVALKEARKLLKVK</sequence>
<evidence type="ECO:0000313" key="3">
    <source>
        <dbReference type="Proteomes" id="UP001322512"/>
    </source>
</evidence>